<protein>
    <submittedName>
        <fullName evidence="2">Uncharacterized protein</fullName>
    </submittedName>
</protein>
<evidence type="ECO:0000313" key="2">
    <source>
        <dbReference type="EMBL" id="VUX22059.1"/>
    </source>
</evidence>
<dbReference type="EMBL" id="CABHMY010000177">
    <property type="protein sequence ID" value="VUX22059.1"/>
    <property type="molecule type" value="Genomic_DNA"/>
</dbReference>
<accession>A0A564URJ8</accession>
<proteinExistence type="predicted"/>
<feature type="transmembrane region" description="Helical" evidence="1">
    <location>
        <begin position="39"/>
        <end position="60"/>
    </location>
</feature>
<dbReference type="AlphaFoldDB" id="A0A564URJ8"/>
<gene>
    <name evidence="2" type="ORF">FPPS064S07_01790</name>
</gene>
<organism evidence="2 3">
    <name type="scientific">Faecalibacterium prausnitzii</name>
    <dbReference type="NCBI Taxonomy" id="853"/>
    <lineage>
        <taxon>Bacteria</taxon>
        <taxon>Bacillati</taxon>
        <taxon>Bacillota</taxon>
        <taxon>Clostridia</taxon>
        <taxon>Eubacteriales</taxon>
        <taxon>Oscillospiraceae</taxon>
        <taxon>Faecalibacterium</taxon>
    </lineage>
</organism>
<dbReference type="Proteomes" id="UP000406184">
    <property type="component" value="Unassembled WGS sequence"/>
</dbReference>
<evidence type="ECO:0000256" key="1">
    <source>
        <dbReference type="SAM" id="Phobius"/>
    </source>
</evidence>
<dbReference type="RefSeq" id="WP_158399777.1">
    <property type="nucleotide sequence ID" value="NZ_CABHMY010000177.1"/>
</dbReference>
<sequence>MWFLLGTTLTASFFDSLNPSAIAQQMLLQAMVKKKRHIWFFICGIGTANLIMGLAIYYGIATWVS</sequence>
<reference evidence="2 3" key="1">
    <citation type="submission" date="2019-07" db="EMBL/GenBank/DDBJ databases">
        <authorList>
            <person name="Hibberd C M."/>
            <person name="Gehrig L. J."/>
            <person name="Chang H.-W."/>
            <person name="Venkatesh S."/>
        </authorList>
    </citation>
    <scope>NUCLEOTIDE SEQUENCE [LARGE SCALE GENOMIC DNA]</scope>
    <source>
        <strain evidence="2">Faecalibacterium_prausnitzii_JG_BgPS064</strain>
    </source>
</reference>
<name>A0A564URJ8_9FIRM</name>
<keyword evidence="1" id="KW-0812">Transmembrane</keyword>
<keyword evidence="1" id="KW-1133">Transmembrane helix</keyword>
<evidence type="ECO:0000313" key="3">
    <source>
        <dbReference type="Proteomes" id="UP000406184"/>
    </source>
</evidence>
<keyword evidence="1" id="KW-0472">Membrane</keyword>
<keyword evidence="3" id="KW-1185">Reference proteome</keyword>